<keyword evidence="2" id="KW-1185">Reference proteome</keyword>
<dbReference type="Proteomes" id="UP001432322">
    <property type="component" value="Unassembled WGS sequence"/>
</dbReference>
<evidence type="ECO:0000313" key="1">
    <source>
        <dbReference type="EMBL" id="GMT26983.1"/>
    </source>
</evidence>
<comment type="caution">
    <text evidence="1">The sequence shown here is derived from an EMBL/GenBank/DDBJ whole genome shotgun (WGS) entry which is preliminary data.</text>
</comment>
<evidence type="ECO:0000313" key="2">
    <source>
        <dbReference type="Proteomes" id="UP001432322"/>
    </source>
</evidence>
<reference evidence="1" key="1">
    <citation type="submission" date="2023-10" db="EMBL/GenBank/DDBJ databases">
        <title>Genome assembly of Pristionchus species.</title>
        <authorList>
            <person name="Yoshida K."/>
            <person name="Sommer R.J."/>
        </authorList>
    </citation>
    <scope>NUCLEOTIDE SEQUENCE</scope>
    <source>
        <strain evidence="1">RS5133</strain>
    </source>
</reference>
<feature type="non-terminal residue" evidence="1">
    <location>
        <position position="1"/>
    </location>
</feature>
<organism evidence="1 2">
    <name type="scientific">Pristionchus fissidentatus</name>
    <dbReference type="NCBI Taxonomy" id="1538716"/>
    <lineage>
        <taxon>Eukaryota</taxon>
        <taxon>Metazoa</taxon>
        <taxon>Ecdysozoa</taxon>
        <taxon>Nematoda</taxon>
        <taxon>Chromadorea</taxon>
        <taxon>Rhabditida</taxon>
        <taxon>Rhabditina</taxon>
        <taxon>Diplogasteromorpha</taxon>
        <taxon>Diplogasteroidea</taxon>
        <taxon>Neodiplogasteridae</taxon>
        <taxon>Pristionchus</taxon>
    </lineage>
</organism>
<gene>
    <name evidence="1" type="ORF">PFISCL1PPCAC_18280</name>
</gene>
<protein>
    <submittedName>
        <fullName evidence="1">Uncharacterized protein</fullName>
    </submittedName>
</protein>
<dbReference type="EMBL" id="BTSY01000005">
    <property type="protein sequence ID" value="GMT26983.1"/>
    <property type="molecule type" value="Genomic_DNA"/>
</dbReference>
<proteinExistence type="predicted"/>
<dbReference type="AlphaFoldDB" id="A0AAV5W990"/>
<name>A0AAV5W990_9BILA</name>
<sequence length="523" mass="59714">SPISIGSSPTIPTMSAEYIETVVVKATAPHDLGITSFVDQPHWQLNVERHGTDAHVQALILSIKEPQPAIRKESKSFSEKGKEFLEKLSISSKSKGSRFVKVVNEAVERSRSIDTFEEPVYPVPYLVHISAKRTIKPVSGMKDSRFYSLPASPTGNETVEFGVWAFSGELRNPGDKFRVRVDAIVELMKEEGLAPHNYLLTVRVRTRRNLRIENLNTALTDVYLHSNKFERVSKEIMSLLSKQFDDVFYHRHDHRFGPNPGEDMKKFDEMMRLLIEFINAGKMDGFHFGNVAYLFELVKRFQFAGIYSRLGRVLMHVVSDPYLTRAQMDVVLQLADAHGLREATAYIIKDYRTFENTYGLYDRFKDSKISRGLLNQVFQRLLDLHERDVYSSACHLYFRTEAGDAIVQLNRAQLPKMVTQLIAFFAVPSRTGPLFHWDNKNQLFSPNRAAEELWTKEEAGKDSVPDGAWALILRREGEDRYRLLMVKERPTAHTIYVGHVVQGADLIDSGESVTKTGVHYLLD</sequence>
<accession>A0AAV5W990</accession>